<dbReference type="EMBL" id="QPKB01000001">
    <property type="protein sequence ID" value="RWR71849.1"/>
    <property type="molecule type" value="Genomic_DNA"/>
</dbReference>
<dbReference type="InterPro" id="IPR058939">
    <property type="entry name" value="Mtase_EDM2"/>
</dbReference>
<evidence type="ECO:0000313" key="9">
    <source>
        <dbReference type="EMBL" id="RWR71849.1"/>
    </source>
</evidence>
<feature type="compositionally biased region" description="Basic and acidic residues" evidence="7">
    <location>
        <begin position="1151"/>
        <end position="1161"/>
    </location>
</feature>
<dbReference type="Pfam" id="PF26055">
    <property type="entry name" value="Mtase_EDM2"/>
    <property type="match status" value="1"/>
</dbReference>
<keyword evidence="6" id="KW-0539">Nucleus</keyword>
<keyword evidence="2" id="KW-0479">Metal-binding</keyword>
<feature type="compositionally biased region" description="Basic and acidic residues" evidence="7">
    <location>
        <begin position="501"/>
        <end position="510"/>
    </location>
</feature>
<proteinExistence type="predicted"/>
<feature type="domain" description="Zinc finger PHD-type" evidence="8">
    <location>
        <begin position="228"/>
        <end position="283"/>
    </location>
</feature>
<comment type="subcellular location">
    <subcellularLocation>
        <location evidence="1">Nucleus</location>
    </subcellularLocation>
</comment>
<organism evidence="9 10">
    <name type="scientific">Cinnamomum micranthum f. kanehirae</name>
    <dbReference type="NCBI Taxonomy" id="337451"/>
    <lineage>
        <taxon>Eukaryota</taxon>
        <taxon>Viridiplantae</taxon>
        <taxon>Streptophyta</taxon>
        <taxon>Embryophyta</taxon>
        <taxon>Tracheophyta</taxon>
        <taxon>Spermatophyta</taxon>
        <taxon>Magnoliopsida</taxon>
        <taxon>Magnoliidae</taxon>
        <taxon>Laurales</taxon>
        <taxon>Lauraceae</taxon>
        <taxon>Cinnamomum</taxon>
    </lineage>
</organism>
<dbReference type="InterPro" id="IPR055198">
    <property type="entry name" value="NSD_PHD"/>
</dbReference>
<evidence type="ECO:0000256" key="5">
    <source>
        <dbReference type="ARBA" id="ARBA00022833"/>
    </source>
</evidence>
<dbReference type="OrthoDB" id="21264at2759"/>
<name>A0A3S3MNB3_9MAGN</name>
<dbReference type="Pfam" id="PF23004">
    <property type="entry name" value="PHDvar_NSD"/>
    <property type="match status" value="1"/>
</dbReference>
<feature type="region of interest" description="Disordered" evidence="7">
    <location>
        <begin position="1352"/>
        <end position="1387"/>
    </location>
</feature>
<evidence type="ECO:0000256" key="3">
    <source>
        <dbReference type="ARBA" id="ARBA00022737"/>
    </source>
</evidence>
<dbReference type="InterPro" id="IPR013083">
    <property type="entry name" value="Znf_RING/FYVE/PHD"/>
</dbReference>
<gene>
    <name evidence="9" type="ORF">CKAN_00003300</name>
</gene>
<keyword evidence="4" id="KW-0863">Zinc-finger</keyword>
<sequence>MASSDDEGEAVPQSVTNYYFVDDKDEPISFSILPIQWGENDSPVASNSQIFLHGTADSGLQKVYKQVTAWKLNLSDEQPELSVLSKDHSCIKLLKPRKSYEDIIRSILITVHCLQFAKKNPESSDKVLWDHLRKNFSYEVRPSENDLLDHLPLISSIVKRDKELEKSKFLLAFIEKPKKRKVFDEELLTGLDSKKSKFIVDDTEDVYEEIEDADADESDEEPDSFDSVCAICDNGGELLCCEGKCLRSFHATKDAGSESECASLGMSKAEVKAIQNFLCANCQRKRHQCFACGKLGSSDKSTGAEVFPCVSATCGYFYHPECVAKLLHPGNEADAEEDQKKIAAGESFTCPVHKCLVCKKGENKEVEDLQFAICRRCPKAYHRKCMPRKIAFEDIEEEDIIQRAWDDLIPNRILIYCLKHTIDEDLGTPKRNHIIFPDIVEKKKVRPLVKKTAKRKDLVSEDSLNEKIATMKLKRRSEKKDVEEHDSKKMTDKSPSAPGELSKKSKETIASRKPLMADRVSLKVEKSVTPEDSKASVKMEKSTTSLPNKGSASVKSKPKDLPSGKHEKTMPPTSFMKSNTSLPAIDSETEKRIMAIVKRSSSSLTLEDVMKKHKVPSTHSYSSRHVDRTITQGKVEGSVEAVRTALQKLEEGCSIEDAKAVCGPDILNQIMKWKNKLKVYLSPFLHGMRYTSFGRHFTKADKLKEIVEKLHWYVQKGDMIVDFCCGANDFSRLMKNKLEETGKECFFKNYDVIQPKDDFNFEKRDWMTVRQGELPTGSKLIMGLNPPFGVKAALANKFIDKALEFKPKLLILIVPKETERLDEKEQAYDLIWEDSERLTGKSFYLPGSIDVYDKQLEQWNLKPPLLYLWSRSDWTAKHKAIANRQGHMSQLPEESSVKENDEEAKVEDREDDHDFYGDIAKMLNDLPVLNDQAEALEVKRTVSPGEQMEESVSKDDNQTDRGRCEDNDSRTDRSGHEDDGSRTDQSRREVDGSRTDWNTREDGDSITDQSRCEDGDRRTDQSRREDDDSRTKHEDDDRQTNRSRHEYDDGREDHESRRHRKDKRSSESFVERETEWEYKKQLKSMDEAWKGKRDRSRTPVGEFYDMGMHRNINSPSNRNDRSIGSPSNRNDSRSVLDDRPPEALETSLGREGSEEGFLRFRRDRSGSVSELGTGYGANRMSIPVEELDDIERRYLTKDGPFASGAWSSSSGSGIQGLEGRFPSYSNDTTIDNFNRNPYRDVHGRIETFGGQDVDPVEKYGRSSADISRQIPLYGRHGPSDVPHRSLPPLGQDSGLGQTVSLSNPYGFSPLAVDPSRLDSSVTQRYAPRLDEMNYTRSSPFTPTEVRPSIMYNSPGSHAGLHSSGIQGFAAGPHRHFPHHNSSGWLND</sequence>
<dbReference type="Pfam" id="PF12047">
    <property type="entry name" value="DNMT1-RFD"/>
    <property type="match status" value="1"/>
</dbReference>
<dbReference type="InterPro" id="IPR001965">
    <property type="entry name" value="Znf_PHD"/>
</dbReference>
<protein>
    <submittedName>
        <fullName evidence="9">Protein ENHANCED DOWNY MILDEW 2 isoform X2</fullName>
    </submittedName>
</protein>
<dbReference type="Gene3D" id="3.30.40.10">
    <property type="entry name" value="Zinc/RING finger domain, C3HC4 (zinc finger)"/>
    <property type="match status" value="2"/>
</dbReference>
<dbReference type="InterPro" id="IPR022702">
    <property type="entry name" value="Cytosine_MeTrfase1_RFD"/>
</dbReference>
<feature type="compositionally biased region" description="Basic and acidic residues" evidence="7">
    <location>
        <begin position="520"/>
        <end position="541"/>
    </location>
</feature>
<feature type="compositionally biased region" description="Basic and acidic residues" evidence="7">
    <location>
        <begin position="557"/>
        <end position="569"/>
    </location>
</feature>
<evidence type="ECO:0000259" key="8">
    <source>
        <dbReference type="SMART" id="SM00249"/>
    </source>
</evidence>
<dbReference type="PANTHER" id="PTHR46235:SF3">
    <property type="entry name" value="PHD FINGER-CONTAINING PROTEIN DDB_G0268158"/>
    <property type="match status" value="1"/>
</dbReference>
<dbReference type="STRING" id="337451.A0A3S3MNB3"/>
<feature type="compositionally biased region" description="Polar residues" evidence="7">
    <location>
        <begin position="542"/>
        <end position="554"/>
    </location>
</feature>
<dbReference type="CDD" id="cd15566">
    <property type="entry name" value="PHD3_NSD"/>
    <property type="match status" value="1"/>
</dbReference>
<keyword evidence="5" id="KW-0862">Zinc</keyword>
<evidence type="ECO:0000256" key="4">
    <source>
        <dbReference type="ARBA" id="ARBA00022771"/>
    </source>
</evidence>
<feature type="region of interest" description="Disordered" evidence="7">
    <location>
        <begin position="883"/>
        <end position="911"/>
    </location>
</feature>
<keyword evidence="3" id="KW-0677">Repeat</keyword>
<evidence type="ECO:0000313" key="10">
    <source>
        <dbReference type="Proteomes" id="UP000283530"/>
    </source>
</evidence>
<feature type="compositionally biased region" description="Basic and acidic residues" evidence="7">
    <location>
        <begin position="478"/>
        <end position="492"/>
    </location>
</feature>
<dbReference type="SMART" id="SM00249">
    <property type="entry name" value="PHD"/>
    <property type="match status" value="3"/>
</dbReference>
<keyword evidence="10" id="KW-1185">Reference proteome</keyword>
<dbReference type="CDD" id="cd15565">
    <property type="entry name" value="PHD2_NSD"/>
    <property type="match status" value="1"/>
</dbReference>
<feature type="region of interest" description="Disordered" evidence="7">
    <location>
        <begin position="1275"/>
        <end position="1300"/>
    </location>
</feature>
<feature type="region of interest" description="Disordered" evidence="7">
    <location>
        <begin position="470"/>
        <end position="580"/>
    </location>
</feature>
<feature type="compositionally biased region" description="Basic and acidic residues" evidence="7">
    <location>
        <begin position="1064"/>
        <end position="1091"/>
    </location>
</feature>
<feature type="compositionally biased region" description="Polar residues" evidence="7">
    <location>
        <begin position="571"/>
        <end position="580"/>
    </location>
</feature>
<dbReference type="Proteomes" id="UP000283530">
    <property type="component" value="Unassembled WGS sequence"/>
</dbReference>
<evidence type="ECO:0000256" key="6">
    <source>
        <dbReference type="ARBA" id="ARBA00023242"/>
    </source>
</evidence>
<accession>A0A3S3MNB3</accession>
<dbReference type="GO" id="GO:0006338">
    <property type="term" value="P:chromatin remodeling"/>
    <property type="evidence" value="ECO:0007669"/>
    <property type="project" value="UniProtKB-ARBA"/>
</dbReference>
<evidence type="ECO:0000256" key="1">
    <source>
        <dbReference type="ARBA" id="ARBA00004123"/>
    </source>
</evidence>
<feature type="domain" description="Zinc finger PHD-type" evidence="8">
    <location>
        <begin position="288"/>
        <end position="354"/>
    </location>
</feature>
<feature type="compositionally biased region" description="Basic and acidic residues" evidence="7">
    <location>
        <begin position="951"/>
        <end position="1003"/>
    </location>
</feature>
<evidence type="ECO:0000256" key="7">
    <source>
        <dbReference type="SAM" id="MobiDB-lite"/>
    </source>
</evidence>
<feature type="compositionally biased region" description="Basic and acidic residues" evidence="7">
    <location>
        <begin position="1010"/>
        <end position="1056"/>
    </location>
</feature>
<reference evidence="9 10" key="1">
    <citation type="journal article" date="2019" name="Nat. Plants">
        <title>Stout camphor tree genome fills gaps in understanding of flowering plant genome evolution.</title>
        <authorList>
            <person name="Chaw S.M."/>
            <person name="Liu Y.C."/>
            <person name="Wu Y.W."/>
            <person name="Wang H.Y."/>
            <person name="Lin C.I."/>
            <person name="Wu C.S."/>
            <person name="Ke H.M."/>
            <person name="Chang L.Y."/>
            <person name="Hsu C.Y."/>
            <person name="Yang H.T."/>
            <person name="Sudianto E."/>
            <person name="Hsu M.H."/>
            <person name="Wu K.P."/>
            <person name="Wang L.N."/>
            <person name="Leebens-Mack J.H."/>
            <person name="Tsai I.J."/>
        </authorList>
    </citation>
    <scope>NUCLEOTIDE SEQUENCE [LARGE SCALE GENOMIC DNA]</scope>
    <source>
        <strain evidence="10">cv. Chaw 1501</strain>
        <tissue evidence="9">Young leaves</tissue>
    </source>
</reference>
<feature type="region of interest" description="Disordered" evidence="7">
    <location>
        <begin position="940"/>
        <end position="1161"/>
    </location>
</feature>
<dbReference type="PANTHER" id="PTHR46235">
    <property type="entry name" value="PHD FINGER-CONTAINING PROTEIN DDB_G0268158"/>
    <property type="match status" value="1"/>
</dbReference>
<evidence type="ECO:0000256" key="2">
    <source>
        <dbReference type="ARBA" id="ARBA00022723"/>
    </source>
</evidence>
<dbReference type="Pfam" id="PF22908">
    <property type="entry name" value="PHD_NSD"/>
    <property type="match status" value="1"/>
</dbReference>
<feature type="compositionally biased region" description="Polar residues" evidence="7">
    <location>
        <begin position="1111"/>
        <end position="1129"/>
    </location>
</feature>
<comment type="caution">
    <text evidence="9">The sequence shown here is derived from an EMBL/GenBank/DDBJ whole genome shotgun (WGS) entry which is preliminary data.</text>
</comment>
<dbReference type="InterPro" id="IPR055197">
    <property type="entry name" value="PHDvar_NSD"/>
</dbReference>
<dbReference type="GO" id="GO:0005634">
    <property type="term" value="C:nucleus"/>
    <property type="evidence" value="ECO:0007669"/>
    <property type="project" value="UniProtKB-SubCell"/>
</dbReference>
<feature type="compositionally biased region" description="Basic and acidic residues" evidence="7">
    <location>
        <begin position="1130"/>
        <end position="1142"/>
    </location>
</feature>
<feature type="domain" description="Zinc finger PHD-type" evidence="8">
    <location>
        <begin position="355"/>
        <end position="421"/>
    </location>
</feature>
<dbReference type="GO" id="GO:0008270">
    <property type="term" value="F:zinc ion binding"/>
    <property type="evidence" value="ECO:0007669"/>
    <property type="project" value="UniProtKB-KW"/>
</dbReference>